<dbReference type="EMBL" id="UINC01096503">
    <property type="protein sequence ID" value="SVC53440.1"/>
    <property type="molecule type" value="Genomic_DNA"/>
</dbReference>
<dbReference type="PANTHER" id="PTHR10434:SF40">
    <property type="entry name" value="1-ACYL-SN-GLYCEROL-3-PHOSPHATE ACYLTRANSFERASE"/>
    <property type="match status" value="1"/>
</dbReference>
<proteinExistence type="predicted"/>
<keyword evidence="1" id="KW-0808">Transferase</keyword>
<gene>
    <name evidence="4" type="ORF">METZ01_LOCUS306294</name>
</gene>
<dbReference type="InterPro" id="IPR002123">
    <property type="entry name" value="Plipid/glycerol_acylTrfase"/>
</dbReference>
<protein>
    <recommendedName>
        <fullName evidence="3">Phospholipid/glycerol acyltransferase domain-containing protein</fullName>
    </recommendedName>
</protein>
<evidence type="ECO:0000256" key="1">
    <source>
        <dbReference type="ARBA" id="ARBA00022679"/>
    </source>
</evidence>
<sequence>MAGPEFLKTLSPRPQWWRYLLGYASLLLCSATARIKVTGKWHLPKKGPCVIACNHFSYYDPLYFTYGIQKPLNFIAASDQNIEWYFMWAPIIYGWIPVDRKRLAPSAIKKAIQVLKRGEILSIFPEGMQTSRALQKPRNGAVFLSTVGKAPIVPMSIYGAENAW</sequence>
<feature type="domain" description="Phospholipid/glycerol acyltransferase" evidence="3">
    <location>
        <begin position="49"/>
        <end position="160"/>
    </location>
</feature>
<name>A0A382MY51_9ZZZZ</name>
<dbReference type="Pfam" id="PF01553">
    <property type="entry name" value="Acyltransferase"/>
    <property type="match status" value="1"/>
</dbReference>
<dbReference type="PANTHER" id="PTHR10434">
    <property type="entry name" value="1-ACYL-SN-GLYCEROL-3-PHOSPHATE ACYLTRANSFERASE"/>
    <property type="match status" value="1"/>
</dbReference>
<organism evidence="4">
    <name type="scientific">marine metagenome</name>
    <dbReference type="NCBI Taxonomy" id="408172"/>
    <lineage>
        <taxon>unclassified sequences</taxon>
        <taxon>metagenomes</taxon>
        <taxon>ecological metagenomes</taxon>
    </lineage>
</organism>
<keyword evidence="2" id="KW-0012">Acyltransferase</keyword>
<evidence type="ECO:0000259" key="3">
    <source>
        <dbReference type="SMART" id="SM00563"/>
    </source>
</evidence>
<evidence type="ECO:0000256" key="2">
    <source>
        <dbReference type="ARBA" id="ARBA00023315"/>
    </source>
</evidence>
<dbReference type="AlphaFoldDB" id="A0A382MY51"/>
<dbReference type="SUPFAM" id="SSF69593">
    <property type="entry name" value="Glycerol-3-phosphate (1)-acyltransferase"/>
    <property type="match status" value="1"/>
</dbReference>
<dbReference type="SMART" id="SM00563">
    <property type="entry name" value="PlsC"/>
    <property type="match status" value="1"/>
</dbReference>
<dbReference type="GO" id="GO:0006654">
    <property type="term" value="P:phosphatidic acid biosynthetic process"/>
    <property type="evidence" value="ECO:0007669"/>
    <property type="project" value="TreeGrafter"/>
</dbReference>
<accession>A0A382MY51</accession>
<feature type="non-terminal residue" evidence="4">
    <location>
        <position position="164"/>
    </location>
</feature>
<dbReference type="GO" id="GO:0003841">
    <property type="term" value="F:1-acylglycerol-3-phosphate O-acyltransferase activity"/>
    <property type="evidence" value="ECO:0007669"/>
    <property type="project" value="TreeGrafter"/>
</dbReference>
<evidence type="ECO:0000313" key="4">
    <source>
        <dbReference type="EMBL" id="SVC53440.1"/>
    </source>
</evidence>
<reference evidence="4" key="1">
    <citation type="submission" date="2018-05" db="EMBL/GenBank/DDBJ databases">
        <authorList>
            <person name="Lanie J.A."/>
            <person name="Ng W.-L."/>
            <person name="Kazmierczak K.M."/>
            <person name="Andrzejewski T.M."/>
            <person name="Davidsen T.M."/>
            <person name="Wayne K.J."/>
            <person name="Tettelin H."/>
            <person name="Glass J.I."/>
            <person name="Rusch D."/>
            <person name="Podicherti R."/>
            <person name="Tsui H.-C.T."/>
            <person name="Winkler M.E."/>
        </authorList>
    </citation>
    <scope>NUCLEOTIDE SEQUENCE</scope>
</reference>
<dbReference type="CDD" id="cd07989">
    <property type="entry name" value="LPLAT_AGPAT-like"/>
    <property type="match status" value="1"/>
</dbReference>